<reference evidence="7 8" key="1">
    <citation type="journal article" date="2014" name="Genome Biol. Evol.">
        <title>Comparative genomics and transcriptomics analyses reveal divergent lifestyle features of nematode endoparasitic fungus Hirsutella minnesotensis.</title>
        <authorList>
            <person name="Lai Y."/>
            <person name="Liu K."/>
            <person name="Zhang X."/>
            <person name="Zhang X."/>
            <person name="Li K."/>
            <person name="Wang N."/>
            <person name="Shu C."/>
            <person name="Wu Y."/>
            <person name="Wang C."/>
            <person name="Bushley K.E."/>
            <person name="Xiang M."/>
            <person name="Liu X."/>
        </authorList>
    </citation>
    <scope>NUCLEOTIDE SEQUENCE [LARGE SCALE GENOMIC DNA]</scope>
    <source>
        <strain evidence="7 8">3608</strain>
    </source>
</reference>
<dbReference type="Pfam" id="PF00450">
    <property type="entry name" value="Peptidase_S10"/>
    <property type="match status" value="1"/>
</dbReference>
<dbReference type="GO" id="GO:0006508">
    <property type="term" value="P:proteolysis"/>
    <property type="evidence" value="ECO:0007669"/>
    <property type="project" value="UniProtKB-KW"/>
</dbReference>
<evidence type="ECO:0000313" key="8">
    <source>
        <dbReference type="Proteomes" id="UP000054481"/>
    </source>
</evidence>
<feature type="signal peptide" evidence="6">
    <location>
        <begin position="1"/>
        <end position="17"/>
    </location>
</feature>
<dbReference type="PRINTS" id="PR00724">
    <property type="entry name" value="CRBOXYPTASEC"/>
</dbReference>
<evidence type="ECO:0000256" key="1">
    <source>
        <dbReference type="ARBA" id="ARBA00009431"/>
    </source>
</evidence>
<keyword evidence="5" id="KW-0325">Glycoprotein</keyword>
<keyword evidence="3" id="KW-0645">Protease</keyword>
<accession>A0A0F7ZIR3</accession>
<protein>
    <recommendedName>
        <fullName evidence="9">Carboxypeptidase S1</fullName>
    </recommendedName>
</protein>
<name>A0A0F7ZIR3_9HYPO</name>
<evidence type="ECO:0000256" key="2">
    <source>
        <dbReference type="ARBA" id="ARBA00022645"/>
    </source>
</evidence>
<evidence type="ECO:0000256" key="4">
    <source>
        <dbReference type="ARBA" id="ARBA00022801"/>
    </source>
</evidence>
<dbReference type="OrthoDB" id="443318at2759"/>
<evidence type="ECO:0008006" key="9">
    <source>
        <dbReference type="Google" id="ProtNLM"/>
    </source>
</evidence>
<dbReference type="SUPFAM" id="SSF53474">
    <property type="entry name" value="alpha/beta-Hydrolases"/>
    <property type="match status" value="1"/>
</dbReference>
<keyword evidence="4" id="KW-0378">Hydrolase</keyword>
<dbReference type="AlphaFoldDB" id="A0A0F7ZIR3"/>
<dbReference type="PANTHER" id="PTHR11802:SF404">
    <property type="entry name" value="CARBOXYPEPTIDASE"/>
    <property type="match status" value="1"/>
</dbReference>
<gene>
    <name evidence="7" type="ORF">HIM_06599</name>
</gene>
<proteinExistence type="inferred from homology"/>
<dbReference type="InterPro" id="IPR029058">
    <property type="entry name" value="AB_hydrolase_fold"/>
</dbReference>
<sequence length="606" mass="66030">MLLLHVALFAACCEAWSQFIESNSQRRNLTVVRVPGESGLEVSYTDPSSACRTASESQKQISGWVTIPGEPAANVFFWFVEARKRTDSLTVWLNGGPGSSSLVGMFAELGPCEVLERGLDRYETVAREWGWDGASNLLFIDQPLHAGFSYDVPTNATQNLLDGNIQSPPFSASISSTSRFLYNGTFSSNSPANTPGTIKAASMAIWHTLQGFLGAFPQYRTSDVGHSALNVFAQSYAGMFGPVVAETLQEQNAKRLTGALNPNTTLETGLSTLGIVNGFVDYRTQLPTYPAFAVNNTYGERLMTDEEVQRNWEAFSATGGCKDLLAKCEDFANKPRASDEKLQTETCRDATNACKSIGVEYYERKSGGNPYDITSPKASTKPLLFFAEYLNQASTLQALGSPVNFTLFSNAVYEKFFSLGEPAKGGHIKRLAALLRKGVQVSLIYGDKDYLCNWFGGEAVSLAIAAEAGGDYATHFNATTYSPIAVNETYEGGQVRQYGNLSFSRIYGAGHMPGVLQPETSFRIFSRLIKKQPVAAMSAPDEVLNGTFGQPVLPFVDDLSLHPPSTCFVRSFDETCDDKMRELVSSGAGVMRNGVLHDNLKILARR</sequence>
<dbReference type="InterPro" id="IPR001563">
    <property type="entry name" value="Peptidase_S10"/>
</dbReference>
<dbReference type="GO" id="GO:0004185">
    <property type="term" value="F:serine-type carboxypeptidase activity"/>
    <property type="evidence" value="ECO:0007669"/>
    <property type="project" value="InterPro"/>
</dbReference>
<comment type="similarity">
    <text evidence="1">Belongs to the peptidase S10 family.</text>
</comment>
<keyword evidence="8" id="KW-1185">Reference proteome</keyword>
<evidence type="ECO:0000256" key="3">
    <source>
        <dbReference type="ARBA" id="ARBA00022670"/>
    </source>
</evidence>
<evidence type="ECO:0000256" key="5">
    <source>
        <dbReference type="ARBA" id="ARBA00023180"/>
    </source>
</evidence>
<dbReference type="GO" id="GO:0000324">
    <property type="term" value="C:fungal-type vacuole"/>
    <property type="evidence" value="ECO:0007669"/>
    <property type="project" value="TreeGrafter"/>
</dbReference>
<evidence type="ECO:0000256" key="6">
    <source>
        <dbReference type="SAM" id="SignalP"/>
    </source>
</evidence>
<dbReference type="Proteomes" id="UP000054481">
    <property type="component" value="Unassembled WGS sequence"/>
</dbReference>
<feature type="chain" id="PRO_5002525775" description="Carboxypeptidase S1" evidence="6">
    <location>
        <begin position="18"/>
        <end position="606"/>
    </location>
</feature>
<keyword evidence="6" id="KW-0732">Signal</keyword>
<evidence type="ECO:0000313" key="7">
    <source>
        <dbReference type="EMBL" id="KJZ73931.1"/>
    </source>
</evidence>
<dbReference type="PANTHER" id="PTHR11802">
    <property type="entry name" value="SERINE PROTEASE FAMILY S10 SERINE CARBOXYPEPTIDASE"/>
    <property type="match status" value="1"/>
</dbReference>
<organism evidence="7 8">
    <name type="scientific">Hirsutella minnesotensis 3608</name>
    <dbReference type="NCBI Taxonomy" id="1043627"/>
    <lineage>
        <taxon>Eukaryota</taxon>
        <taxon>Fungi</taxon>
        <taxon>Dikarya</taxon>
        <taxon>Ascomycota</taxon>
        <taxon>Pezizomycotina</taxon>
        <taxon>Sordariomycetes</taxon>
        <taxon>Hypocreomycetidae</taxon>
        <taxon>Hypocreales</taxon>
        <taxon>Ophiocordycipitaceae</taxon>
        <taxon>Hirsutella</taxon>
    </lineage>
</organism>
<dbReference type="Gene3D" id="3.40.50.1820">
    <property type="entry name" value="alpha/beta hydrolase"/>
    <property type="match status" value="1"/>
</dbReference>
<keyword evidence="2" id="KW-0121">Carboxypeptidase</keyword>
<dbReference type="EMBL" id="KQ030530">
    <property type="protein sequence ID" value="KJZ73931.1"/>
    <property type="molecule type" value="Genomic_DNA"/>
</dbReference>